<reference evidence="2" key="1">
    <citation type="journal article" date="2007" name="Nature">
        <title>The grapevine genome sequence suggests ancestral hexaploidization in major angiosperm phyla.</title>
        <authorList>
            <consortium name="The French-Italian Public Consortium for Grapevine Genome Characterization."/>
            <person name="Jaillon O."/>
            <person name="Aury J.-M."/>
            <person name="Noel B."/>
            <person name="Policriti A."/>
            <person name="Clepet C."/>
            <person name="Casagrande A."/>
            <person name="Choisne N."/>
            <person name="Aubourg S."/>
            <person name="Vitulo N."/>
            <person name="Jubin C."/>
            <person name="Vezzi A."/>
            <person name="Legeai F."/>
            <person name="Hugueney P."/>
            <person name="Dasilva C."/>
            <person name="Horner D."/>
            <person name="Mica E."/>
            <person name="Jublot D."/>
            <person name="Poulain J."/>
            <person name="Bruyere C."/>
            <person name="Billault A."/>
            <person name="Segurens B."/>
            <person name="Gouyvenoux M."/>
            <person name="Ugarte E."/>
            <person name="Cattonaro F."/>
            <person name="Anthouard V."/>
            <person name="Vico V."/>
            <person name="Del Fabbro C."/>
            <person name="Alaux M."/>
            <person name="Di Gaspero G."/>
            <person name="Dumas V."/>
            <person name="Felice N."/>
            <person name="Paillard S."/>
            <person name="Juman I."/>
            <person name="Moroldo M."/>
            <person name="Scalabrin S."/>
            <person name="Canaguier A."/>
            <person name="Le Clainche I."/>
            <person name="Malacrida G."/>
            <person name="Durand E."/>
            <person name="Pesole G."/>
            <person name="Laucou V."/>
            <person name="Chatelet P."/>
            <person name="Merdinoglu D."/>
            <person name="Delledonne M."/>
            <person name="Pezzotti M."/>
            <person name="Lecharny A."/>
            <person name="Scarpelli C."/>
            <person name="Artiguenave F."/>
            <person name="Pe M.E."/>
            <person name="Valle G."/>
            <person name="Morgante M."/>
            <person name="Caboche M."/>
            <person name="Adam-Blondon A.-F."/>
            <person name="Weissenbach J."/>
            <person name="Quetier F."/>
            <person name="Wincker P."/>
        </authorList>
    </citation>
    <scope>NUCLEOTIDE SEQUENCE [LARGE SCALE GENOMIC DNA]</scope>
    <source>
        <strain evidence="2">cv. Pinot noir / PN40024</strain>
    </source>
</reference>
<evidence type="ECO:0000313" key="1">
    <source>
        <dbReference type="EMBL" id="CBI31061.3"/>
    </source>
</evidence>
<dbReference type="EMBL" id="FN595992">
    <property type="protein sequence ID" value="CBI31061.3"/>
    <property type="molecule type" value="Genomic_DNA"/>
</dbReference>
<dbReference type="Proteomes" id="UP000009183">
    <property type="component" value="Chromosome 10"/>
</dbReference>
<keyword evidence="2" id="KW-1185">Reference proteome</keyword>
<dbReference type="InParanoid" id="D7TKN9"/>
<gene>
    <name evidence="1" type="ordered locus">VIT_10s0003g05410</name>
</gene>
<name>D7TKN9_VITVI</name>
<proteinExistence type="predicted"/>
<organism evidence="1 2">
    <name type="scientific">Vitis vinifera</name>
    <name type="common">Grape</name>
    <dbReference type="NCBI Taxonomy" id="29760"/>
    <lineage>
        <taxon>Eukaryota</taxon>
        <taxon>Viridiplantae</taxon>
        <taxon>Streptophyta</taxon>
        <taxon>Embryophyta</taxon>
        <taxon>Tracheophyta</taxon>
        <taxon>Spermatophyta</taxon>
        <taxon>Magnoliopsida</taxon>
        <taxon>eudicotyledons</taxon>
        <taxon>Gunneridae</taxon>
        <taxon>Pentapetalae</taxon>
        <taxon>rosids</taxon>
        <taxon>Vitales</taxon>
        <taxon>Vitaceae</taxon>
        <taxon>Viteae</taxon>
        <taxon>Vitis</taxon>
    </lineage>
</organism>
<dbReference type="PaxDb" id="29760-VIT_10s0003g05410.t01"/>
<dbReference type="AlphaFoldDB" id="D7TKN9"/>
<sequence length="65" mass="7737">MGFLRNDTPREYNNLENTTCMIKSMFSVHMPYCHSIITNFPLNQRPYIHAMICTKSTLNIYIYIM</sequence>
<evidence type="ECO:0000313" key="2">
    <source>
        <dbReference type="Proteomes" id="UP000009183"/>
    </source>
</evidence>
<accession>D7TKN9</accession>
<protein>
    <submittedName>
        <fullName evidence="1">Uncharacterized protein</fullName>
    </submittedName>
</protein>
<dbReference type="HOGENOM" id="CLU_2854207_0_0_1"/>